<dbReference type="PANTHER" id="PTHR37173:SF1">
    <property type="entry name" value="PROLINE-RICH FAMILY PROTEIN"/>
    <property type="match status" value="1"/>
</dbReference>
<feature type="region of interest" description="Disordered" evidence="1">
    <location>
        <begin position="1"/>
        <end position="21"/>
    </location>
</feature>
<keyword evidence="3" id="KW-1185">Reference proteome</keyword>
<dbReference type="EMBL" id="JALJOR010000001">
    <property type="protein sequence ID" value="KAK9829483.1"/>
    <property type="molecule type" value="Genomic_DNA"/>
</dbReference>
<evidence type="ECO:0000313" key="2">
    <source>
        <dbReference type="EMBL" id="KAK9829483.1"/>
    </source>
</evidence>
<evidence type="ECO:0000313" key="3">
    <source>
        <dbReference type="Proteomes" id="UP001489004"/>
    </source>
</evidence>
<dbReference type="InterPro" id="IPR028226">
    <property type="entry name" value="LIN37"/>
</dbReference>
<organism evidence="2 3">
    <name type="scientific">[Myrmecia] bisecta</name>
    <dbReference type="NCBI Taxonomy" id="41462"/>
    <lineage>
        <taxon>Eukaryota</taxon>
        <taxon>Viridiplantae</taxon>
        <taxon>Chlorophyta</taxon>
        <taxon>core chlorophytes</taxon>
        <taxon>Trebouxiophyceae</taxon>
        <taxon>Trebouxiales</taxon>
        <taxon>Trebouxiaceae</taxon>
        <taxon>Myrmecia</taxon>
    </lineage>
</organism>
<dbReference type="GO" id="GO:0017053">
    <property type="term" value="C:transcription repressor complex"/>
    <property type="evidence" value="ECO:0007669"/>
    <property type="project" value="InterPro"/>
</dbReference>
<sequence>MSEDAEWQLEPGLPGSEADPSVFALADRKVRGDVDEEETSLYMLCRRWVQNDPDLPDPTVLTPQVPSILPPLPPATEAADDDAASSLPLQPPIETPDAQRPIQNASIEALLRRHQQHWAKVRKYQHSKNQARITRHRQRLSALLPRCEALMALV</sequence>
<gene>
    <name evidence="2" type="ORF">WJX72_006129</name>
</gene>
<feature type="region of interest" description="Disordered" evidence="1">
    <location>
        <begin position="55"/>
        <end position="100"/>
    </location>
</feature>
<proteinExistence type="predicted"/>
<evidence type="ECO:0000256" key="1">
    <source>
        <dbReference type="SAM" id="MobiDB-lite"/>
    </source>
</evidence>
<name>A0AAW1R7H3_9CHLO</name>
<reference evidence="2 3" key="1">
    <citation type="journal article" date="2024" name="Nat. Commun.">
        <title>Phylogenomics reveals the evolutionary origins of lichenization in chlorophyte algae.</title>
        <authorList>
            <person name="Puginier C."/>
            <person name="Libourel C."/>
            <person name="Otte J."/>
            <person name="Skaloud P."/>
            <person name="Haon M."/>
            <person name="Grisel S."/>
            <person name="Petersen M."/>
            <person name="Berrin J.G."/>
            <person name="Delaux P.M."/>
            <person name="Dal Grande F."/>
            <person name="Keller J."/>
        </authorList>
    </citation>
    <scope>NUCLEOTIDE SEQUENCE [LARGE SCALE GENOMIC DNA]</scope>
    <source>
        <strain evidence="2 3">SAG 2043</strain>
    </source>
</reference>
<protein>
    <submittedName>
        <fullName evidence="2">Uncharacterized protein</fullName>
    </submittedName>
</protein>
<dbReference type="Proteomes" id="UP001489004">
    <property type="component" value="Unassembled WGS sequence"/>
</dbReference>
<dbReference type="Pfam" id="PF15306">
    <property type="entry name" value="LIN37"/>
    <property type="match status" value="1"/>
</dbReference>
<accession>A0AAW1R7H3</accession>
<dbReference type="PANTHER" id="PTHR37173">
    <property type="entry name" value="HYDROXYPROLINE-RICH GLYCOPROTEIN FAMILY PROTEIN"/>
    <property type="match status" value="1"/>
</dbReference>
<dbReference type="AlphaFoldDB" id="A0AAW1R7H3"/>
<comment type="caution">
    <text evidence="2">The sequence shown here is derived from an EMBL/GenBank/DDBJ whole genome shotgun (WGS) entry which is preliminary data.</text>
</comment>